<accession>A0A0V0Z3C5</accession>
<proteinExistence type="predicted"/>
<name>A0A0V0Z3C5_TRISP</name>
<dbReference type="AlphaFoldDB" id="A0A0V0Z3C5"/>
<dbReference type="Proteomes" id="UP000054776">
    <property type="component" value="Unassembled WGS sequence"/>
</dbReference>
<reference evidence="1 2" key="1">
    <citation type="submission" date="2015-01" db="EMBL/GenBank/DDBJ databases">
        <title>Evolution of Trichinella species and genotypes.</title>
        <authorList>
            <person name="Korhonen P.K."/>
            <person name="Edoardo P."/>
            <person name="Giuseppe L.R."/>
            <person name="Gasser R.B."/>
        </authorList>
    </citation>
    <scope>NUCLEOTIDE SEQUENCE [LARGE SCALE GENOMIC DNA]</scope>
    <source>
        <strain evidence="1">ISS3</strain>
    </source>
</reference>
<gene>
    <name evidence="1" type="ORF">T01_791</name>
</gene>
<dbReference type="EMBL" id="JYDH01002895">
    <property type="protein sequence ID" value="KRY07026.1"/>
    <property type="molecule type" value="Genomic_DNA"/>
</dbReference>
<protein>
    <submittedName>
        <fullName evidence="1">Uncharacterized protein</fullName>
    </submittedName>
</protein>
<evidence type="ECO:0000313" key="1">
    <source>
        <dbReference type="EMBL" id="KRY07026.1"/>
    </source>
</evidence>
<comment type="caution">
    <text evidence="1">The sequence shown here is derived from an EMBL/GenBank/DDBJ whole genome shotgun (WGS) entry which is preliminary data.</text>
</comment>
<evidence type="ECO:0000313" key="2">
    <source>
        <dbReference type="Proteomes" id="UP000054776"/>
    </source>
</evidence>
<keyword evidence="2" id="KW-1185">Reference proteome</keyword>
<organism evidence="1 2">
    <name type="scientific">Trichinella spiralis</name>
    <name type="common">Trichina worm</name>
    <dbReference type="NCBI Taxonomy" id="6334"/>
    <lineage>
        <taxon>Eukaryota</taxon>
        <taxon>Metazoa</taxon>
        <taxon>Ecdysozoa</taxon>
        <taxon>Nematoda</taxon>
        <taxon>Enoplea</taxon>
        <taxon>Dorylaimia</taxon>
        <taxon>Trichinellida</taxon>
        <taxon>Trichinellidae</taxon>
        <taxon>Trichinella</taxon>
    </lineage>
</organism>
<sequence length="33" mass="3999">MVNLKGTTDWNGKDSQPELIDEFRYRFLIKRVQ</sequence>
<dbReference type="InParanoid" id="A0A0V0Z3C5"/>